<protein>
    <recommendedName>
        <fullName evidence="5">DUF5666 domain-containing protein</fullName>
    </recommendedName>
</protein>
<keyword evidence="2" id="KW-0812">Transmembrane</keyword>
<feature type="transmembrane region" description="Helical" evidence="2">
    <location>
        <begin position="54"/>
        <end position="72"/>
    </location>
</feature>
<evidence type="ECO:0000256" key="1">
    <source>
        <dbReference type="SAM" id="MobiDB-lite"/>
    </source>
</evidence>
<organism evidence="3 4">
    <name type="scientific">Virgisporangium aurantiacum</name>
    <dbReference type="NCBI Taxonomy" id="175570"/>
    <lineage>
        <taxon>Bacteria</taxon>
        <taxon>Bacillati</taxon>
        <taxon>Actinomycetota</taxon>
        <taxon>Actinomycetes</taxon>
        <taxon>Micromonosporales</taxon>
        <taxon>Micromonosporaceae</taxon>
        <taxon>Virgisporangium</taxon>
    </lineage>
</organism>
<proteinExistence type="predicted"/>
<comment type="caution">
    <text evidence="3">The sequence shown here is derived from an EMBL/GenBank/DDBJ whole genome shotgun (WGS) entry which is preliminary data.</text>
</comment>
<reference evidence="3" key="1">
    <citation type="submission" date="2021-01" db="EMBL/GenBank/DDBJ databases">
        <title>Whole genome shotgun sequence of Virgisporangium aurantiacum NBRC 16421.</title>
        <authorList>
            <person name="Komaki H."/>
            <person name="Tamura T."/>
        </authorList>
    </citation>
    <scope>NUCLEOTIDE SEQUENCE</scope>
    <source>
        <strain evidence="3">NBRC 16421</strain>
    </source>
</reference>
<gene>
    <name evidence="3" type="ORF">Vau01_008340</name>
</gene>
<feature type="compositionally biased region" description="Low complexity" evidence="1">
    <location>
        <begin position="79"/>
        <end position="95"/>
    </location>
</feature>
<sequence length="197" mass="19243">MSDPKADDTIAFAEPVAALSAEPGAEPFDEPIDDDLDERLAAAAPRRLANRATYALLALVIAVAGFVGGAQVQKQYGTPAAASTGSPAGANAAGGQYPGAGQFPGGGAARASGAPGGGTGQQGGGRAGAITGTVKLVDGNTVYIETPDGQTITVKTSDQTTVLAPGKLSDLTAGATVSVQGQTTDGTVTATTVTRTK</sequence>
<evidence type="ECO:0000313" key="3">
    <source>
        <dbReference type="EMBL" id="GIJ53318.1"/>
    </source>
</evidence>
<evidence type="ECO:0000313" key="4">
    <source>
        <dbReference type="Proteomes" id="UP000612585"/>
    </source>
</evidence>
<keyword evidence="2" id="KW-0472">Membrane</keyword>
<feature type="region of interest" description="Disordered" evidence="1">
    <location>
        <begin position="79"/>
        <end position="126"/>
    </location>
</feature>
<dbReference type="Proteomes" id="UP000612585">
    <property type="component" value="Unassembled WGS sequence"/>
</dbReference>
<evidence type="ECO:0008006" key="5">
    <source>
        <dbReference type="Google" id="ProtNLM"/>
    </source>
</evidence>
<keyword evidence="2" id="KW-1133">Transmembrane helix</keyword>
<evidence type="ECO:0000256" key="2">
    <source>
        <dbReference type="SAM" id="Phobius"/>
    </source>
</evidence>
<dbReference type="EMBL" id="BOPG01000006">
    <property type="protein sequence ID" value="GIJ53318.1"/>
    <property type="molecule type" value="Genomic_DNA"/>
</dbReference>
<feature type="compositionally biased region" description="Gly residues" evidence="1">
    <location>
        <begin position="96"/>
        <end position="126"/>
    </location>
</feature>
<keyword evidence="4" id="KW-1185">Reference proteome</keyword>
<name>A0A8J3Z1E1_9ACTN</name>
<dbReference type="RefSeq" id="WP_239151291.1">
    <property type="nucleotide sequence ID" value="NZ_BOPG01000006.1"/>
</dbReference>
<dbReference type="AlphaFoldDB" id="A0A8J3Z1E1"/>
<accession>A0A8J3Z1E1</accession>